<protein>
    <submittedName>
        <fullName evidence="6">Tetratricopeptide (TPR) repeat protein</fullName>
    </submittedName>
</protein>
<dbReference type="InterPro" id="IPR019734">
    <property type="entry name" value="TPR_rpt"/>
</dbReference>
<gene>
    <name evidence="6" type="ORF">QO012_001681</name>
</gene>
<feature type="compositionally biased region" description="Basic and acidic residues" evidence="4">
    <location>
        <begin position="31"/>
        <end position="46"/>
    </location>
</feature>
<dbReference type="SMART" id="SM00028">
    <property type="entry name" value="TPR"/>
    <property type="match status" value="3"/>
</dbReference>
<dbReference type="Gene3D" id="1.25.40.10">
    <property type="entry name" value="Tetratricopeptide repeat domain"/>
    <property type="match status" value="1"/>
</dbReference>
<evidence type="ECO:0000256" key="2">
    <source>
        <dbReference type="ARBA" id="ARBA00022803"/>
    </source>
</evidence>
<dbReference type="PANTHER" id="PTHR45831:SF2">
    <property type="entry name" value="LD24721P"/>
    <property type="match status" value="1"/>
</dbReference>
<dbReference type="Pfam" id="PF13432">
    <property type="entry name" value="TPR_16"/>
    <property type="match status" value="1"/>
</dbReference>
<keyword evidence="2 3" id="KW-0802">TPR repeat</keyword>
<sequence>MTRRSPLALALLLTVLPACGVALAAPNGRAAGDRDAPGKAAPEKTAPKPPSLDDLFARLKATEDVAEAKGIAKLIEQRLDRSGSATVDLLTSRARQAMVSRDFALAAELMDRATALEPRWAEGWNRRATVFWLLSDKGEAVADLQRALVLEPRHFEAWSALGKIYQSMDDDARALAAYRRALAIYPTMDSVKEAVDRLAPSVDGRDL</sequence>
<feature type="repeat" description="TPR" evidence="3">
    <location>
        <begin position="155"/>
        <end position="188"/>
    </location>
</feature>
<feature type="region of interest" description="Disordered" evidence="4">
    <location>
        <begin position="27"/>
        <end position="52"/>
    </location>
</feature>
<reference evidence="6 7" key="1">
    <citation type="submission" date="2023-07" db="EMBL/GenBank/DDBJ databases">
        <title>Genomic Encyclopedia of Type Strains, Phase IV (KMG-IV): sequencing the most valuable type-strain genomes for metagenomic binning, comparative biology and taxonomic classification.</title>
        <authorList>
            <person name="Goeker M."/>
        </authorList>
    </citation>
    <scope>NUCLEOTIDE SEQUENCE [LARGE SCALE GENOMIC DNA]</scope>
    <source>
        <strain evidence="6 7">DSM 19013</strain>
    </source>
</reference>
<evidence type="ECO:0000313" key="6">
    <source>
        <dbReference type="EMBL" id="MDQ0447185.1"/>
    </source>
</evidence>
<evidence type="ECO:0000256" key="3">
    <source>
        <dbReference type="PROSITE-ProRule" id="PRU00339"/>
    </source>
</evidence>
<comment type="caution">
    <text evidence="6">The sequence shown here is derived from an EMBL/GenBank/DDBJ whole genome shotgun (WGS) entry which is preliminary data.</text>
</comment>
<dbReference type="PANTHER" id="PTHR45831">
    <property type="entry name" value="LD24721P"/>
    <property type="match status" value="1"/>
</dbReference>
<keyword evidence="7" id="KW-1185">Reference proteome</keyword>
<dbReference type="EMBL" id="JAUSVP010000004">
    <property type="protein sequence ID" value="MDQ0447185.1"/>
    <property type="molecule type" value="Genomic_DNA"/>
</dbReference>
<dbReference type="RefSeq" id="WP_238207225.1">
    <property type="nucleotide sequence ID" value="NZ_BPQE01000033.1"/>
</dbReference>
<accession>A0ABU0HXY3</accession>
<feature type="repeat" description="TPR" evidence="3">
    <location>
        <begin position="121"/>
        <end position="154"/>
    </location>
</feature>
<dbReference type="PROSITE" id="PS50005">
    <property type="entry name" value="TPR"/>
    <property type="match status" value="2"/>
</dbReference>
<name>A0ABU0HXY3_9HYPH</name>
<proteinExistence type="predicted"/>
<keyword evidence="5" id="KW-0732">Signal</keyword>
<dbReference type="InterPro" id="IPR047150">
    <property type="entry name" value="SGT"/>
</dbReference>
<dbReference type="SUPFAM" id="SSF48452">
    <property type="entry name" value="TPR-like"/>
    <property type="match status" value="1"/>
</dbReference>
<dbReference type="Pfam" id="PF07719">
    <property type="entry name" value="TPR_2"/>
    <property type="match status" value="1"/>
</dbReference>
<dbReference type="Proteomes" id="UP001231124">
    <property type="component" value="Unassembled WGS sequence"/>
</dbReference>
<evidence type="ECO:0000256" key="4">
    <source>
        <dbReference type="SAM" id="MobiDB-lite"/>
    </source>
</evidence>
<evidence type="ECO:0000256" key="5">
    <source>
        <dbReference type="SAM" id="SignalP"/>
    </source>
</evidence>
<dbReference type="InterPro" id="IPR013105">
    <property type="entry name" value="TPR_2"/>
</dbReference>
<keyword evidence="1" id="KW-0677">Repeat</keyword>
<evidence type="ECO:0000256" key="1">
    <source>
        <dbReference type="ARBA" id="ARBA00022737"/>
    </source>
</evidence>
<organism evidence="6 7">
    <name type="scientific">Methylobacterium aerolatum</name>
    <dbReference type="NCBI Taxonomy" id="418708"/>
    <lineage>
        <taxon>Bacteria</taxon>
        <taxon>Pseudomonadati</taxon>
        <taxon>Pseudomonadota</taxon>
        <taxon>Alphaproteobacteria</taxon>
        <taxon>Hyphomicrobiales</taxon>
        <taxon>Methylobacteriaceae</taxon>
        <taxon>Methylobacterium</taxon>
    </lineage>
</organism>
<evidence type="ECO:0000313" key="7">
    <source>
        <dbReference type="Proteomes" id="UP001231124"/>
    </source>
</evidence>
<dbReference type="InterPro" id="IPR011990">
    <property type="entry name" value="TPR-like_helical_dom_sf"/>
</dbReference>
<feature type="chain" id="PRO_5045370587" evidence="5">
    <location>
        <begin position="25"/>
        <end position="207"/>
    </location>
</feature>
<feature type="signal peptide" evidence="5">
    <location>
        <begin position="1"/>
        <end position="24"/>
    </location>
</feature>